<organism evidence="2 3">
    <name type="scientific">Methylomonas rivi</name>
    <dbReference type="NCBI Taxonomy" id="2952226"/>
    <lineage>
        <taxon>Bacteria</taxon>
        <taxon>Pseudomonadati</taxon>
        <taxon>Pseudomonadota</taxon>
        <taxon>Gammaproteobacteria</taxon>
        <taxon>Methylococcales</taxon>
        <taxon>Methylococcaceae</taxon>
        <taxon>Methylomonas</taxon>
    </lineage>
</organism>
<proteinExistence type="predicted"/>
<dbReference type="InterPro" id="IPR011009">
    <property type="entry name" value="Kinase-like_dom_sf"/>
</dbReference>
<dbReference type="PANTHER" id="PTHR43883">
    <property type="entry name" value="SLR0207 PROTEIN"/>
    <property type="match status" value="1"/>
</dbReference>
<dbReference type="InterPro" id="IPR002575">
    <property type="entry name" value="Aminoglycoside_PTrfase"/>
</dbReference>
<dbReference type="RefSeq" id="WP_256615910.1">
    <property type="nucleotide sequence ID" value="NZ_JANIBK010000076.1"/>
</dbReference>
<dbReference type="InterPro" id="IPR027417">
    <property type="entry name" value="P-loop_NTPase"/>
</dbReference>
<gene>
    <name evidence="2" type="ORF">NP596_13530</name>
</gene>
<dbReference type="SUPFAM" id="SSF56112">
    <property type="entry name" value="Protein kinase-like (PK-like)"/>
    <property type="match status" value="1"/>
</dbReference>
<evidence type="ECO:0000259" key="1">
    <source>
        <dbReference type="Pfam" id="PF01636"/>
    </source>
</evidence>
<dbReference type="EMBL" id="JANIBK010000076">
    <property type="protein sequence ID" value="MCQ8129479.1"/>
    <property type="molecule type" value="Genomic_DNA"/>
</dbReference>
<dbReference type="Gene3D" id="3.90.1200.10">
    <property type="match status" value="1"/>
</dbReference>
<sequence>MVNGDLDSTLIESLKNPACYPHEAETVRLLETHISWVLLAGDFAYKIKKPVDFGFLNFSELAERQRFCREELRLNRRLAPSLYLDVVGMGGSPQQPVFGAEPAFEYAVKMRRFAEADLLDHVLERGALTRLHLQNLADTLAGFHAGLPPAEADAGYGDAEAVALPARQNFQQLALLLDRTHDAGLADLQAASEREYAACRSLFQQRLRAGKVRECHGDLHLGNIVLLEGQPTPFDGIEFNPALRWIDVMNDIAFLLMDLQQRGRPDLAFAFLDAYLQASGDYAGLGVLRFYLGYRAMVMAKVGAIRAAQLGGQNGLGQCLRYLALAGRFYEPPKPSLVITYGLPGCGKTTVSQLILERFGFIRIRSDVERKRLFGLQPLQASGSTSAGGIYSQAATAKTYRHLLQLAESILQCGFSVIVDAAFLKQAERRQFRALANRLRIPFAIVAVDIDEVLQRQRLSRRRNDASEADNAVLDLLKNAGEPLTAEERDVAAELHNNGAIEALISQTPAWERLNRLLRRLDAD</sequence>
<evidence type="ECO:0000313" key="3">
    <source>
        <dbReference type="Proteomes" id="UP001524586"/>
    </source>
</evidence>
<dbReference type="Pfam" id="PF13671">
    <property type="entry name" value="AAA_33"/>
    <property type="match status" value="1"/>
</dbReference>
<dbReference type="SUPFAM" id="SSF52540">
    <property type="entry name" value="P-loop containing nucleoside triphosphate hydrolases"/>
    <property type="match status" value="1"/>
</dbReference>
<keyword evidence="3" id="KW-1185">Reference proteome</keyword>
<accession>A0ABT1U6J0</accession>
<name>A0ABT1U6J0_9GAMM</name>
<dbReference type="Proteomes" id="UP001524586">
    <property type="component" value="Unassembled WGS sequence"/>
</dbReference>
<feature type="domain" description="Aminoglycoside phosphotransferase" evidence="1">
    <location>
        <begin position="126"/>
        <end position="283"/>
    </location>
</feature>
<protein>
    <submittedName>
        <fullName evidence="2">AAA family ATPase</fullName>
    </submittedName>
</protein>
<dbReference type="InterPro" id="IPR052732">
    <property type="entry name" value="Cell-binding_unc_protein"/>
</dbReference>
<dbReference type="Gene3D" id="3.40.50.300">
    <property type="entry name" value="P-loop containing nucleotide triphosphate hydrolases"/>
    <property type="match status" value="1"/>
</dbReference>
<comment type="caution">
    <text evidence="2">The sequence shown here is derived from an EMBL/GenBank/DDBJ whole genome shotgun (WGS) entry which is preliminary data.</text>
</comment>
<dbReference type="PANTHER" id="PTHR43883:SF1">
    <property type="entry name" value="GLUCONOKINASE"/>
    <property type="match status" value="1"/>
</dbReference>
<reference evidence="2 3" key="1">
    <citation type="submission" date="2022-07" db="EMBL/GenBank/DDBJ databases">
        <title>Methylomonas rivi sp. nov., Methylomonas rosea sp. nov., Methylomonas aureus sp. nov. and Methylomonas subterranea sp. nov., four novel methanotrophs isolated from a freshwater creek and the deep terrestrial subsurface.</title>
        <authorList>
            <person name="Abin C."/>
            <person name="Sankaranarayanan K."/>
            <person name="Garner C."/>
            <person name="Sindelar R."/>
            <person name="Kotary K."/>
            <person name="Garner R."/>
            <person name="Barclay S."/>
            <person name="Lawson P."/>
            <person name="Krumholz L."/>
        </authorList>
    </citation>
    <scope>NUCLEOTIDE SEQUENCE [LARGE SCALE GENOMIC DNA]</scope>
    <source>
        <strain evidence="2 3">WSC-6</strain>
    </source>
</reference>
<dbReference type="Pfam" id="PF01636">
    <property type="entry name" value="APH"/>
    <property type="match status" value="1"/>
</dbReference>
<evidence type="ECO:0000313" key="2">
    <source>
        <dbReference type="EMBL" id="MCQ8129479.1"/>
    </source>
</evidence>